<dbReference type="Gene3D" id="3.30.420.10">
    <property type="entry name" value="Ribonuclease H-like superfamily/Ribonuclease H"/>
    <property type="match status" value="1"/>
</dbReference>
<accession>A0A5D3CSZ3</accession>
<name>A0A5D3CSZ3_CUCMM</name>
<sequence>MKNDIKRYVDQCEVCQRNKYEATKSAGVLQPLPIPDKILEDWTMDFIEGLPKAGGMNVIMVVVDRLTKYAYFITLKHPFSAKQVALTFIEAHKISGNLVSPLPFLEVPLSGPHPPCFPPLQHVLPLGWSHGHDPPCHLSLFHWLHVSSYFSYDFKEESVVSVSSEELERDVFEENKADNDFPEDMNNKALGLLFQSEEEQILSK</sequence>
<dbReference type="InterPro" id="IPR012337">
    <property type="entry name" value="RNaseH-like_sf"/>
</dbReference>
<dbReference type="AlphaFoldDB" id="A0A5D3CSZ3"/>
<gene>
    <name evidence="1" type="ORF">E5676_scaffold1275G00170</name>
</gene>
<dbReference type="PANTHER" id="PTHR45835:SF99">
    <property type="entry name" value="CHROMO DOMAIN-CONTAINING PROTEIN-RELATED"/>
    <property type="match status" value="1"/>
</dbReference>
<dbReference type="SUPFAM" id="SSF53098">
    <property type="entry name" value="Ribonuclease H-like"/>
    <property type="match status" value="1"/>
</dbReference>
<dbReference type="EMBL" id="SSTD01009221">
    <property type="protein sequence ID" value="TYK14625.1"/>
    <property type="molecule type" value="Genomic_DNA"/>
</dbReference>
<dbReference type="Proteomes" id="UP000321947">
    <property type="component" value="Unassembled WGS sequence"/>
</dbReference>
<dbReference type="InterPro" id="IPR036397">
    <property type="entry name" value="RNaseH_sf"/>
</dbReference>
<proteinExistence type="predicted"/>
<evidence type="ECO:0000313" key="1">
    <source>
        <dbReference type="EMBL" id="TYK14625.1"/>
    </source>
</evidence>
<comment type="caution">
    <text evidence="1">The sequence shown here is derived from an EMBL/GenBank/DDBJ whole genome shotgun (WGS) entry which is preliminary data.</text>
</comment>
<organism evidence="1 2">
    <name type="scientific">Cucumis melo var. makuwa</name>
    <name type="common">Oriental melon</name>
    <dbReference type="NCBI Taxonomy" id="1194695"/>
    <lineage>
        <taxon>Eukaryota</taxon>
        <taxon>Viridiplantae</taxon>
        <taxon>Streptophyta</taxon>
        <taxon>Embryophyta</taxon>
        <taxon>Tracheophyta</taxon>
        <taxon>Spermatophyta</taxon>
        <taxon>Magnoliopsida</taxon>
        <taxon>eudicotyledons</taxon>
        <taxon>Gunneridae</taxon>
        <taxon>Pentapetalae</taxon>
        <taxon>rosids</taxon>
        <taxon>fabids</taxon>
        <taxon>Cucurbitales</taxon>
        <taxon>Cucurbitaceae</taxon>
        <taxon>Benincaseae</taxon>
        <taxon>Cucumis</taxon>
    </lineage>
</organism>
<evidence type="ECO:0000313" key="2">
    <source>
        <dbReference type="Proteomes" id="UP000321947"/>
    </source>
</evidence>
<dbReference type="GO" id="GO:0003676">
    <property type="term" value="F:nucleic acid binding"/>
    <property type="evidence" value="ECO:0007669"/>
    <property type="project" value="InterPro"/>
</dbReference>
<reference evidence="1 2" key="1">
    <citation type="submission" date="2019-08" db="EMBL/GenBank/DDBJ databases">
        <title>Draft genome sequences of two oriental melons (Cucumis melo L. var makuwa).</title>
        <authorList>
            <person name="Kwon S.-Y."/>
        </authorList>
    </citation>
    <scope>NUCLEOTIDE SEQUENCE [LARGE SCALE GENOMIC DNA]</scope>
    <source>
        <strain evidence="2">cv. Chang Bougi</strain>
        <tissue evidence="1">Leaf</tissue>
    </source>
</reference>
<protein>
    <submittedName>
        <fullName evidence="1">Putative integrase</fullName>
    </submittedName>
</protein>
<dbReference type="PANTHER" id="PTHR45835">
    <property type="entry name" value="YALI0A06105P"/>
    <property type="match status" value="1"/>
</dbReference>